<evidence type="ECO:0000313" key="2">
    <source>
        <dbReference type="Proteomes" id="UP001140087"/>
    </source>
</evidence>
<sequence>MRVGDSAVAYPVRAVVVMGPSGCGKSSVGSALARALGNAPFIDADSLHSQESRDKMAGGVPLTDGDRWPWLGRVRQRIDAEARALVDAQSARGPADAQPLYIVCACSALKRSYRELLARGDALAAAADVLRDTLFVYLAVDRQELARRLGARQSHFMSPQLLDSQLAALDPPDDTREAAVSVDANGSLGSVVDDAAEWIRRFVAAPV</sequence>
<keyword evidence="2" id="KW-1185">Reference proteome</keyword>
<dbReference type="Proteomes" id="UP001140087">
    <property type="component" value="Unassembled WGS sequence"/>
</dbReference>
<accession>A0ACC1KV71</accession>
<gene>
    <name evidence="1" type="ORF">H4R21_005005</name>
</gene>
<reference evidence="1" key="1">
    <citation type="submission" date="2022-07" db="EMBL/GenBank/DDBJ databases">
        <title>Phylogenomic reconstructions and comparative analyses of Kickxellomycotina fungi.</title>
        <authorList>
            <person name="Reynolds N.K."/>
            <person name="Stajich J.E."/>
            <person name="Barry K."/>
            <person name="Grigoriev I.V."/>
            <person name="Crous P."/>
            <person name="Smith M.E."/>
        </authorList>
    </citation>
    <scope>NUCLEOTIDE SEQUENCE</scope>
    <source>
        <strain evidence="1">BCRC 34780</strain>
    </source>
</reference>
<dbReference type="EMBL" id="JANBUN010002086">
    <property type="protein sequence ID" value="KAJ2795702.1"/>
    <property type="molecule type" value="Genomic_DNA"/>
</dbReference>
<protein>
    <submittedName>
        <fullName evidence="1">Uncharacterized protein</fullName>
    </submittedName>
</protein>
<organism evidence="1 2">
    <name type="scientific">Coemansia helicoidea</name>
    <dbReference type="NCBI Taxonomy" id="1286919"/>
    <lineage>
        <taxon>Eukaryota</taxon>
        <taxon>Fungi</taxon>
        <taxon>Fungi incertae sedis</taxon>
        <taxon>Zoopagomycota</taxon>
        <taxon>Kickxellomycotina</taxon>
        <taxon>Kickxellomycetes</taxon>
        <taxon>Kickxellales</taxon>
        <taxon>Kickxellaceae</taxon>
        <taxon>Coemansia</taxon>
    </lineage>
</organism>
<comment type="caution">
    <text evidence="1">The sequence shown here is derived from an EMBL/GenBank/DDBJ whole genome shotgun (WGS) entry which is preliminary data.</text>
</comment>
<proteinExistence type="predicted"/>
<evidence type="ECO:0000313" key="1">
    <source>
        <dbReference type="EMBL" id="KAJ2795702.1"/>
    </source>
</evidence>
<name>A0ACC1KV71_9FUNG</name>